<dbReference type="AlphaFoldDB" id="A0A7W7K6N3"/>
<proteinExistence type="predicted"/>
<feature type="region of interest" description="Disordered" evidence="1">
    <location>
        <begin position="42"/>
        <end position="67"/>
    </location>
</feature>
<evidence type="ECO:0000256" key="1">
    <source>
        <dbReference type="SAM" id="MobiDB-lite"/>
    </source>
</evidence>
<dbReference type="Proteomes" id="UP000555448">
    <property type="component" value="Unassembled WGS sequence"/>
</dbReference>
<keyword evidence="2" id="KW-0732">Signal</keyword>
<protein>
    <recommendedName>
        <fullName evidence="5">DUF4136 domain-containing protein</fullName>
    </recommendedName>
</protein>
<evidence type="ECO:0000313" key="3">
    <source>
        <dbReference type="EMBL" id="MBB4857230.1"/>
    </source>
</evidence>
<sequence length="248" mass="26028">MRTIPAAVLAACVVVAPSSSFARPGGWGGSGWGGGYGAGWNDPPIDRPVRSMNRSTSRSDPREGRIQVSRFITQDLAGIDQLGHGAVAVSSLAGPGNDSPVATGTRDYLAQGARAPFEAAVLDRLVALGYDTMHADPTGGQVAELRVTREVLVPGEIKRSPVSGTAAMEVGTRGSAYGLGINVDMTKPRSALLSTRLDARIKDRATGKILWEGNAQIATREGDDRWTDGAVATRLAEALFDDFRQPTG</sequence>
<feature type="chain" id="PRO_5031003668" description="DUF4136 domain-containing protein" evidence="2">
    <location>
        <begin position="23"/>
        <end position="248"/>
    </location>
</feature>
<comment type="caution">
    <text evidence="3">The sequence shown here is derived from an EMBL/GenBank/DDBJ whole genome shotgun (WGS) entry which is preliminary data.</text>
</comment>
<reference evidence="3 4" key="1">
    <citation type="submission" date="2020-08" db="EMBL/GenBank/DDBJ databases">
        <title>Functional genomics of gut bacteria from endangered species of beetles.</title>
        <authorList>
            <person name="Carlos-Shanley C."/>
        </authorList>
    </citation>
    <scope>NUCLEOTIDE SEQUENCE [LARGE SCALE GENOMIC DNA]</scope>
    <source>
        <strain evidence="3 4">S00245</strain>
    </source>
</reference>
<dbReference type="RefSeq" id="WP_184242534.1">
    <property type="nucleotide sequence ID" value="NZ_JACHLR010000002.1"/>
</dbReference>
<evidence type="ECO:0000313" key="4">
    <source>
        <dbReference type="Proteomes" id="UP000555448"/>
    </source>
</evidence>
<evidence type="ECO:0008006" key="5">
    <source>
        <dbReference type="Google" id="ProtNLM"/>
    </source>
</evidence>
<feature type="signal peptide" evidence="2">
    <location>
        <begin position="1"/>
        <end position="22"/>
    </location>
</feature>
<organism evidence="3 4">
    <name type="scientific">Novosphingobium chloroacetimidivorans</name>
    <dbReference type="NCBI Taxonomy" id="1428314"/>
    <lineage>
        <taxon>Bacteria</taxon>
        <taxon>Pseudomonadati</taxon>
        <taxon>Pseudomonadota</taxon>
        <taxon>Alphaproteobacteria</taxon>
        <taxon>Sphingomonadales</taxon>
        <taxon>Sphingomonadaceae</taxon>
        <taxon>Novosphingobium</taxon>
    </lineage>
</organism>
<gene>
    <name evidence="3" type="ORF">HNO88_000537</name>
</gene>
<dbReference type="EMBL" id="JACHLR010000002">
    <property type="protein sequence ID" value="MBB4857230.1"/>
    <property type="molecule type" value="Genomic_DNA"/>
</dbReference>
<evidence type="ECO:0000256" key="2">
    <source>
        <dbReference type="SAM" id="SignalP"/>
    </source>
</evidence>
<name>A0A7W7K6N3_9SPHN</name>
<keyword evidence="4" id="KW-1185">Reference proteome</keyword>
<accession>A0A7W7K6N3</accession>